<accession>A0A087AEN0</accession>
<evidence type="ECO:0000313" key="4">
    <source>
        <dbReference type="Proteomes" id="UP000029074"/>
    </source>
</evidence>
<feature type="domain" description="Ferrous iron transporter FeoA-like" evidence="2">
    <location>
        <begin position="32"/>
        <end position="103"/>
    </location>
</feature>
<evidence type="ECO:0000313" key="3">
    <source>
        <dbReference type="EMBL" id="KFI57230.1"/>
    </source>
</evidence>
<dbReference type="InterPro" id="IPR007167">
    <property type="entry name" value="Fe-transptr_FeoA-like"/>
</dbReference>
<dbReference type="InterPro" id="IPR008988">
    <property type="entry name" value="Transcriptional_repressor_C"/>
</dbReference>
<evidence type="ECO:0000259" key="2">
    <source>
        <dbReference type="SMART" id="SM00899"/>
    </source>
</evidence>
<dbReference type="SMART" id="SM00899">
    <property type="entry name" value="FeoA"/>
    <property type="match status" value="1"/>
</dbReference>
<sequence length="108" mass="11546">MIPITITIMSTAQFRPTPGRTASGRTPDGQPLTIRNCPLHVDATITGIRLDARHRFRMLELGLRVGTTVRVTQRSNAGGRVVARGAERIALDGATANSIMLDLAVANA</sequence>
<dbReference type="Proteomes" id="UP000029074">
    <property type="component" value="Unassembled WGS sequence"/>
</dbReference>
<keyword evidence="1" id="KW-0408">Iron</keyword>
<name>A0A087AEN0_9BIFI</name>
<gene>
    <name evidence="3" type="ORF">BGLCM_1474</name>
</gene>
<dbReference type="Gene3D" id="2.30.30.90">
    <property type="match status" value="1"/>
</dbReference>
<comment type="caution">
    <text evidence="3">The sequence shown here is derived from an EMBL/GenBank/DDBJ whole genome shotgun (WGS) entry which is preliminary data.</text>
</comment>
<dbReference type="AlphaFoldDB" id="A0A087AEN0"/>
<proteinExistence type="predicted"/>
<dbReference type="GO" id="GO:0046914">
    <property type="term" value="F:transition metal ion binding"/>
    <property type="evidence" value="ECO:0007669"/>
    <property type="project" value="InterPro"/>
</dbReference>
<evidence type="ECO:0000256" key="1">
    <source>
        <dbReference type="ARBA" id="ARBA00023004"/>
    </source>
</evidence>
<protein>
    <submittedName>
        <fullName evidence="3">Ferrous iron transport protein A</fullName>
    </submittedName>
</protein>
<dbReference type="SUPFAM" id="SSF50037">
    <property type="entry name" value="C-terminal domain of transcriptional repressors"/>
    <property type="match status" value="1"/>
</dbReference>
<reference evidence="3 4" key="1">
    <citation type="submission" date="2014-03" db="EMBL/GenBank/DDBJ databases">
        <title>Genomics of Bifidobacteria.</title>
        <authorList>
            <person name="Ventura M."/>
            <person name="Milani C."/>
            <person name="Lugli G.A."/>
        </authorList>
    </citation>
    <scope>NUCLEOTIDE SEQUENCE [LARGE SCALE GENOMIC DNA]</scope>
    <source>
        <strain evidence="3 4">LMG 11596</strain>
    </source>
</reference>
<organism evidence="3 4">
    <name type="scientific">Bifidobacterium gallicum DSM 20093 = LMG 11596</name>
    <dbReference type="NCBI Taxonomy" id="561180"/>
    <lineage>
        <taxon>Bacteria</taxon>
        <taxon>Bacillati</taxon>
        <taxon>Actinomycetota</taxon>
        <taxon>Actinomycetes</taxon>
        <taxon>Bifidobacteriales</taxon>
        <taxon>Bifidobacteriaceae</taxon>
        <taxon>Bifidobacterium</taxon>
    </lineage>
</organism>
<dbReference type="InterPro" id="IPR038157">
    <property type="entry name" value="FeoA_core_dom"/>
</dbReference>
<dbReference type="Pfam" id="PF04023">
    <property type="entry name" value="FeoA"/>
    <property type="match status" value="1"/>
</dbReference>
<dbReference type="EMBL" id="JGYW01000011">
    <property type="protein sequence ID" value="KFI57230.1"/>
    <property type="molecule type" value="Genomic_DNA"/>
</dbReference>
<keyword evidence="4" id="KW-1185">Reference proteome</keyword>